<dbReference type="Gene3D" id="2.50.20.10">
    <property type="entry name" value="Lipoprotein localisation LolA/LolB/LppX"/>
    <property type="match status" value="1"/>
</dbReference>
<proteinExistence type="predicted"/>
<keyword evidence="2" id="KW-1185">Reference proteome</keyword>
<evidence type="ECO:0000313" key="1">
    <source>
        <dbReference type="EMBL" id="RJF88852.1"/>
    </source>
</evidence>
<dbReference type="Pfam" id="PF07044">
    <property type="entry name" value="DUF1329"/>
    <property type="match status" value="1"/>
</dbReference>
<accession>A0A418WFU5</accession>
<dbReference type="RefSeq" id="WP_119779776.1">
    <property type="nucleotide sequence ID" value="NZ_QYUK01000011.1"/>
</dbReference>
<comment type="caution">
    <text evidence="1">The sequence shown here is derived from an EMBL/GenBank/DDBJ whole genome shotgun (WGS) entry which is preliminary data.</text>
</comment>
<dbReference type="AlphaFoldDB" id="A0A418WFU5"/>
<dbReference type="OrthoDB" id="7614457at2"/>
<dbReference type="InterPro" id="IPR010752">
    <property type="entry name" value="DUF1329"/>
</dbReference>
<protein>
    <submittedName>
        <fullName evidence="1">DUF1329 domain-containing protein</fullName>
    </submittedName>
</protein>
<name>A0A418WFU5_9PROT</name>
<dbReference type="Proteomes" id="UP000284605">
    <property type="component" value="Unassembled WGS sequence"/>
</dbReference>
<reference evidence="1 2" key="1">
    <citation type="submission" date="2018-09" db="EMBL/GenBank/DDBJ databases">
        <authorList>
            <person name="Zhu H."/>
        </authorList>
    </citation>
    <scope>NUCLEOTIDE SEQUENCE [LARGE SCALE GENOMIC DNA]</scope>
    <source>
        <strain evidence="1 2">K1W22B-8</strain>
    </source>
</reference>
<evidence type="ECO:0000313" key="2">
    <source>
        <dbReference type="Proteomes" id="UP000284605"/>
    </source>
</evidence>
<sequence>MKRTRILGGSDTQDPMTPGIEVTWDDWRQSWLKPDPRKFDFKLIGETFILSQPEVGHAYNPADHGSNDCEIETIDLELRPVWILDIIDKTGNYVYGRRRLYIDKEFRYAQYQEMYDQRGNLWRVLDDAGDFDPSTGLWMARNYVLWNVVSQRYNRITMEPDWSILKSEMSGFFDIERLRDY</sequence>
<organism evidence="1 2">
    <name type="scientific">Oleomonas cavernae</name>
    <dbReference type="NCBI Taxonomy" id="2320859"/>
    <lineage>
        <taxon>Bacteria</taxon>
        <taxon>Pseudomonadati</taxon>
        <taxon>Pseudomonadota</taxon>
        <taxon>Alphaproteobacteria</taxon>
        <taxon>Acetobacterales</taxon>
        <taxon>Acetobacteraceae</taxon>
        <taxon>Oleomonas</taxon>
    </lineage>
</organism>
<gene>
    <name evidence="1" type="ORF">D3874_19260</name>
</gene>
<dbReference type="EMBL" id="QYUK01000011">
    <property type="protein sequence ID" value="RJF88852.1"/>
    <property type="molecule type" value="Genomic_DNA"/>
</dbReference>